<sequence length="120" mass="13100">MDPAENSLPCALNCGFPSISTIQANRNGYSRITRTSVGGNARCIRNVLTSAYVDNNINHQKTFNSVLFRMMAVFLSSLHILVLIITLTMVPASDAFNIDIERALVIKGTDDSMFGFAVAQ</sequence>
<feature type="transmembrane region" description="Helical" evidence="1">
    <location>
        <begin position="66"/>
        <end position="90"/>
    </location>
</feature>
<proteinExistence type="predicted"/>
<evidence type="ECO:0000313" key="2">
    <source>
        <dbReference type="EMBL" id="CEK58459.1"/>
    </source>
</evidence>
<feature type="non-terminal residue" evidence="2">
    <location>
        <position position="120"/>
    </location>
</feature>
<keyword evidence="1" id="KW-0812">Transmembrane</keyword>
<organism evidence="2">
    <name type="scientific">Arion vulgaris</name>
    <dbReference type="NCBI Taxonomy" id="1028688"/>
    <lineage>
        <taxon>Eukaryota</taxon>
        <taxon>Metazoa</taxon>
        <taxon>Spiralia</taxon>
        <taxon>Lophotrochozoa</taxon>
        <taxon>Mollusca</taxon>
        <taxon>Gastropoda</taxon>
        <taxon>Heterobranchia</taxon>
        <taxon>Euthyneura</taxon>
        <taxon>Panpulmonata</taxon>
        <taxon>Eupulmonata</taxon>
        <taxon>Stylommatophora</taxon>
        <taxon>Helicina</taxon>
        <taxon>Arionoidea</taxon>
        <taxon>Arionidae</taxon>
        <taxon>Arion</taxon>
    </lineage>
</organism>
<evidence type="ECO:0008006" key="3">
    <source>
        <dbReference type="Google" id="ProtNLM"/>
    </source>
</evidence>
<gene>
    <name evidence="2" type="primary">ORF33172</name>
</gene>
<dbReference type="EMBL" id="HACG01011594">
    <property type="protein sequence ID" value="CEK58459.1"/>
    <property type="molecule type" value="Transcribed_RNA"/>
</dbReference>
<dbReference type="AlphaFoldDB" id="A0A0B6YQC2"/>
<keyword evidence="1" id="KW-0472">Membrane</keyword>
<accession>A0A0B6YQC2</accession>
<keyword evidence="1" id="KW-1133">Transmembrane helix</keyword>
<protein>
    <recommendedName>
        <fullName evidence="3">Transmembrane protein</fullName>
    </recommendedName>
</protein>
<name>A0A0B6YQC2_9EUPU</name>
<reference evidence="2" key="1">
    <citation type="submission" date="2014-12" db="EMBL/GenBank/DDBJ databases">
        <title>Insight into the proteome of Arion vulgaris.</title>
        <authorList>
            <person name="Aradska J."/>
            <person name="Bulat T."/>
            <person name="Smidak R."/>
            <person name="Sarate P."/>
            <person name="Gangsoo J."/>
            <person name="Sialana F."/>
            <person name="Bilban M."/>
            <person name="Lubec G."/>
        </authorList>
    </citation>
    <scope>NUCLEOTIDE SEQUENCE</scope>
    <source>
        <tissue evidence="2">Skin</tissue>
    </source>
</reference>
<evidence type="ECO:0000256" key="1">
    <source>
        <dbReference type="SAM" id="Phobius"/>
    </source>
</evidence>